<dbReference type="EMBL" id="HACG01016356">
    <property type="protein sequence ID" value="CEK63221.1"/>
    <property type="molecule type" value="Transcribed_RNA"/>
</dbReference>
<proteinExistence type="predicted"/>
<sequence length="57" mass="6864">NNKHTISQMFVIHSEQFMYFEQLQKNMRNAAANIMHRCHGHVRLKTIILYIFSLDIM</sequence>
<protein>
    <submittedName>
        <fullName evidence="1">Uncharacterized protein</fullName>
    </submittedName>
</protein>
<name>A0A0B6Z5N9_9EUPU</name>
<accession>A0A0B6Z5N9</accession>
<organism evidence="1">
    <name type="scientific">Arion vulgaris</name>
    <dbReference type="NCBI Taxonomy" id="1028688"/>
    <lineage>
        <taxon>Eukaryota</taxon>
        <taxon>Metazoa</taxon>
        <taxon>Spiralia</taxon>
        <taxon>Lophotrochozoa</taxon>
        <taxon>Mollusca</taxon>
        <taxon>Gastropoda</taxon>
        <taxon>Heterobranchia</taxon>
        <taxon>Euthyneura</taxon>
        <taxon>Panpulmonata</taxon>
        <taxon>Eupulmonata</taxon>
        <taxon>Stylommatophora</taxon>
        <taxon>Helicina</taxon>
        <taxon>Arionoidea</taxon>
        <taxon>Arionidae</taxon>
        <taxon>Arion</taxon>
    </lineage>
</organism>
<gene>
    <name evidence="1" type="primary">ORF47593</name>
</gene>
<evidence type="ECO:0000313" key="1">
    <source>
        <dbReference type="EMBL" id="CEK63221.1"/>
    </source>
</evidence>
<reference evidence="1" key="1">
    <citation type="submission" date="2014-12" db="EMBL/GenBank/DDBJ databases">
        <title>Insight into the proteome of Arion vulgaris.</title>
        <authorList>
            <person name="Aradska J."/>
            <person name="Bulat T."/>
            <person name="Smidak R."/>
            <person name="Sarate P."/>
            <person name="Gangsoo J."/>
            <person name="Sialana F."/>
            <person name="Bilban M."/>
            <person name="Lubec G."/>
        </authorList>
    </citation>
    <scope>NUCLEOTIDE SEQUENCE</scope>
    <source>
        <tissue evidence="1">Skin</tissue>
    </source>
</reference>
<dbReference type="AlphaFoldDB" id="A0A0B6Z5N9"/>
<feature type="non-terminal residue" evidence="1">
    <location>
        <position position="1"/>
    </location>
</feature>